<dbReference type="GO" id="GO:0009401">
    <property type="term" value="P:phosphoenolpyruvate-dependent sugar phosphotransferase system"/>
    <property type="evidence" value="ECO:0007669"/>
    <property type="project" value="UniProtKB-KW"/>
</dbReference>
<evidence type="ECO:0000256" key="6">
    <source>
        <dbReference type="ARBA" id="ARBA00022777"/>
    </source>
</evidence>
<protein>
    <submittedName>
        <fullName evidence="12">PTS sugar transporter subunit IIB</fullName>
        <ecNumber evidence="10">2.7.1.-</ecNumber>
    </submittedName>
</protein>
<evidence type="ECO:0000313" key="14">
    <source>
        <dbReference type="Proteomes" id="UP000439965"/>
    </source>
</evidence>
<evidence type="ECO:0000313" key="15">
    <source>
        <dbReference type="Proteomes" id="UP000516696"/>
    </source>
</evidence>
<dbReference type="EMBL" id="JABXJK010000029">
    <property type="protein sequence ID" value="MBA0972155.1"/>
    <property type="molecule type" value="Genomic_DNA"/>
</dbReference>
<reference evidence="9 16" key="3">
    <citation type="submission" date="2020-06" db="EMBL/GenBank/DDBJ databases">
        <title>Crossreactivity between MHC class I-restricted antigens from cancer cells and an enterococcal bacteriophage.</title>
        <authorList>
            <person name="Fluckiger A."/>
            <person name="Daillere R."/>
            <person name="Sassi M."/>
            <person name="Cattoir V."/>
            <person name="Kroemer G."/>
            <person name="Zitvogel L."/>
        </authorList>
    </citation>
    <scope>NUCLEOTIDE SEQUENCE [LARGE SCALE GENOMIC DNA]</scope>
    <source>
        <strain evidence="9 16">EG4</strain>
    </source>
</reference>
<dbReference type="SUPFAM" id="SSF52794">
    <property type="entry name" value="PTS system IIB component-like"/>
    <property type="match status" value="1"/>
</dbReference>
<evidence type="ECO:0000313" key="10">
    <source>
        <dbReference type="EMBL" id="MDL4935265.1"/>
    </source>
</evidence>
<keyword evidence="1" id="KW-0813">Transport</keyword>
<dbReference type="PANTHER" id="PTHR34581">
    <property type="entry name" value="PTS SYSTEM N,N'-DIACETYLCHITOBIOSE-SPECIFIC EIIB COMPONENT"/>
    <property type="match status" value="1"/>
</dbReference>
<evidence type="ECO:0000313" key="12">
    <source>
        <dbReference type="EMBL" id="MXS27367.1"/>
    </source>
</evidence>
<dbReference type="Proteomes" id="UP000571857">
    <property type="component" value="Unassembled WGS sequence"/>
</dbReference>
<evidence type="ECO:0000256" key="3">
    <source>
        <dbReference type="ARBA" id="ARBA00022597"/>
    </source>
</evidence>
<dbReference type="PANTHER" id="PTHR34581:SF2">
    <property type="entry name" value="PTS SYSTEM N,N'-DIACETYLCHITOBIOSE-SPECIFIC EIIB COMPONENT"/>
    <property type="match status" value="1"/>
</dbReference>
<gene>
    <name evidence="13" type="ORF">EGM181_17100</name>
    <name evidence="12" type="ORF">GTI89_15005</name>
    <name evidence="9" type="ORF">HWH42_06085</name>
    <name evidence="11" type="ORF">P7E30_17290</name>
    <name evidence="10" type="ORF">QRX88_05970</name>
</gene>
<evidence type="ECO:0000256" key="7">
    <source>
        <dbReference type="PROSITE-ProRule" id="PRU00423"/>
    </source>
</evidence>
<feature type="domain" description="PTS EIIB type-3" evidence="8">
    <location>
        <begin position="1"/>
        <end position="102"/>
    </location>
</feature>
<dbReference type="InterPro" id="IPR013012">
    <property type="entry name" value="PTS_EIIB_3"/>
</dbReference>
<reference evidence="11" key="4">
    <citation type="submission" date="2023-03" db="EMBL/GenBank/DDBJ databases">
        <authorList>
            <person name="Shen W."/>
            <person name="Cai J."/>
        </authorList>
    </citation>
    <scope>NUCLEOTIDE SEQUENCE</scope>
    <source>
        <strain evidence="11">K69-2</strain>
    </source>
</reference>
<dbReference type="InterPro" id="IPR051819">
    <property type="entry name" value="PTS_sugar-specific_EIIB"/>
</dbReference>
<dbReference type="GO" id="GO:0008982">
    <property type="term" value="F:protein-N(PI)-phosphohistidine-sugar phosphotransferase activity"/>
    <property type="evidence" value="ECO:0007669"/>
    <property type="project" value="InterPro"/>
</dbReference>
<evidence type="ECO:0000313" key="13">
    <source>
        <dbReference type="EMBL" id="QOG28865.1"/>
    </source>
</evidence>
<evidence type="ECO:0000256" key="4">
    <source>
        <dbReference type="ARBA" id="ARBA00022679"/>
    </source>
</evidence>
<name>A0A2K3QW48_ENTGA</name>
<sequence>MKKVLFICSGGMSSAIVEKALDKEAEKKGIALTSSAVGSGEADSVIQEKDWDIIFVAPQVKHRFSLFKQSADEAHIPIELIKPTDYSPLGGKNLLKIIESLS</sequence>
<evidence type="ECO:0000259" key="8">
    <source>
        <dbReference type="PROSITE" id="PS51100"/>
    </source>
</evidence>
<evidence type="ECO:0000256" key="1">
    <source>
        <dbReference type="ARBA" id="ARBA00022448"/>
    </source>
</evidence>
<dbReference type="Pfam" id="PF02302">
    <property type="entry name" value="PTS_IIB"/>
    <property type="match status" value="1"/>
</dbReference>
<keyword evidence="4 10" id="KW-0808">Transferase</keyword>
<dbReference type="InterPro" id="IPR036095">
    <property type="entry name" value="PTS_EIIB-like_sf"/>
</dbReference>
<keyword evidence="2" id="KW-0597">Phosphoprotein</keyword>
<dbReference type="EMBL" id="CP050485">
    <property type="protein sequence ID" value="QOG28865.1"/>
    <property type="molecule type" value="Genomic_DNA"/>
</dbReference>
<keyword evidence="5" id="KW-0598">Phosphotransferase system</keyword>
<dbReference type="EC" id="2.7.1.-" evidence="10"/>
<dbReference type="Proteomes" id="UP000516696">
    <property type="component" value="Chromosome"/>
</dbReference>
<dbReference type="Proteomes" id="UP001241571">
    <property type="component" value="Unassembled WGS sequence"/>
</dbReference>
<dbReference type="InterPro" id="IPR003501">
    <property type="entry name" value="PTS_EIIB_2/3"/>
</dbReference>
<feature type="modified residue" description="Phosphocysteine; by EIIA" evidence="7">
    <location>
        <position position="8"/>
    </location>
</feature>
<reference evidence="13 15" key="2">
    <citation type="submission" date="2020-03" db="EMBL/GenBank/DDBJ databases">
        <title>Characterization of ganglioside-mimicking enterococci.</title>
        <authorList>
            <person name="Patry R.T."/>
            <person name="Nothaft H."/>
            <person name="Bridger R."/>
            <person name="Shajahan A."/>
            <person name="Huynh S."/>
            <person name="Sanchez S."/>
            <person name="Azadi P."/>
            <person name="Cooper K."/>
            <person name="Miller W.G."/>
            <person name="Parker C.T."/>
            <person name="Wells L."/>
            <person name="Szymanski C.M."/>
        </authorList>
    </citation>
    <scope>NUCLEOTIDE SEQUENCE [LARGE SCALE GENOMIC DNA]</scope>
    <source>
        <strain evidence="13 15">EGM181</strain>
    </source>
</reference>
<reference evidence="12 14" key="1">
    <citation type="submission" date="2019-04" db="EMBL/GenBank/DDBJ databases">
        <title>Step-wise assembly of the neonatal virome modulated by breast feeding.</title>
        <authorList>
            <person name="Liang G."/>
            <person name="Bushman F."/>
        </authorList>
    </citation>
    <scope>NUCLEOTIDE SEQUENCE [LARGE SCALE GENOMIC DNA]</scope>
    <source>
        <strain evidence="12 14">E3404</strain>
    </source>
</reference>
<dbReference type="Proteomes" id="UP001183682">
    <property type="component" value="Unassembled WGS sequence"/>
</dbReference>
<accession>A0A2K3QW48</accession>
<dbReference type="RefSeq" id="WP_003129287.1">
    <property type="nucleotide sequence ID" value="NZ_BSYC01000001.1"/>
</dbReference>
<dbReference type="EMBL" id="JARPZN010000024">
    <property type="protein sequence ID" value="MDT2691931.1"/>
    <property type="molecule type" value="Genomic_DNA"/>
</dbReference>
<dbReference type="EMBL" id="JASUBT010000003">
    <property type="protein sequence ID" value="MDL4935265.1"/>
    <property type="molecule type" value="Genomic_DNA"/>
</dbReference>
<evidence type="ECO:0000313" key="11">
    <source>
        <dbReference type="EMBL" id="MDT2691931.1"/>
    </source>
</evidence>
<reference evidence="10 17" key="5">
    <citation type="submission" date="2023-06" db="EMBL/GenBank/DDBJ databases">
        <title>Acute promotion of culturable opportunistic pathogens and persistent increase of antibiotic resistance following antibiotic exposure in mouse gut microbiota.</title>
        <authorList>
            <person name="Li L."/>
            <person name="Wang B."/>
            <person name="Sun Y."/>
            <person name="Wang M."/>
            <person name="Xu H."/>
        </authorList>
    </citation>
    <scope>NUCLEOTIDE SEQUENCE [LARGE SCALE GENOMIC DNA]</scope>
    <source>
        <strain evidence="10 17">CRI2_2</strain>
    </source>
</reference>
<dbReference type="GO" id="GO:0016301">
    <property type="term" value="F:kinase activity"/>
    <property type="evidence" value="ECO:0007669"/>
    <property type="project" value="UniProtKB-KW"/>
</dbReference>
<proteinExistence type="predicted"/>
<evidence type="ECO:0000313" key="17">
    <source>
        <dbReference type="Proteomes" id="UP001241571"/>
    </source>
</evidence>
<keyword evidence="3 12" id="KW-0762">Sugar transport</keyword>
<dbReference type="PROSITE" id="PS51100">
    <property type="entry name" value="PTS_EIIB_TYPE_3"/>
    <property type="match status" value="1"/>
</dbReference>
<dbReference type="CDD" id="cd05564">
    <property type="entry name" value="PTS_IIB_chitobiose_lichenan"/>
    <property type="match status" value="1"/>
</dbReference>
<organism evidence="12 14">
    <name type="scientific">Enterococcus gallinarum</name>
    <dbReference type="NCBI Taxonomy" id="1353"/>
    <lineage>
        <taxon>Bacteria</taxon>
        <taxon>Bacillati</taxon>
        <taxon>Bacillota</taxon>
        <taxon>Bacilli</taxon>
        <taxon>Lactobacillales</taxon>
        <taxon>Enterococcaceae</taxon>
        <taxon>Enterococcus</taxon>
    </lineage>
</organism>
<dbReference type="AlphaFoldDB" id="A0A2K3QW48"/>
<keyword evidence="6" id="KW-0418">Kinase</keyword>
<dbReference type="EMBL" id="WVTI01000020">
    <property type="protein sequence ID" value="MXS27367.1"/>
    <property type="molecule type" value="Genomic_DNA"/>
</dbReference>
<dbReference type="GeneID" id="93222872"/>
<evidence type="ECO:0000313" key="16">
    <source>
        <dbReference type="Proteomes" id="UP000571857"/>
    </source>
</evidence>
<dbReference type="Gene3D" id="3.40.50.2300">
    <property type="match status" value="1"/>
</dbReference>
<evidence type="ECO:0000256" key="5">
    <source>
        <dbReference type="ARBA" id="ARBA00022683"/>
    </source>
</evidence>
<dbReference type="Proteomes" id="UP000439965">
    <property type="component" value="Unassembled WGS sequence"/>
</dbReference>
<evidence type="ECO:0000256" key="2">
    <source>
        <dbReference type="ARBA" id="ARBA00022553"/>
    </source>
</evidence>
<evidence type="ECO:0000313" key="9">
    <source>
        <dbReference type="EMBL" id="MBA0972155.1"/>
    </source>
</evidence>